<gene>
    <name evidence="2" type="ORF">EJD97_007926</name>
</gene>
<accession>A0A6N2BVR1</accession>
<evidence type="ECO:0000256" key="1">
    <source>
        <dbReference type="SAM" id="MobiDB-lite"/>
    </source>
</evidence>
<name>A0A6N2BVR1_SOLCI</name>
<protein>
    <submittedName>
        <fullName evidence="2">Uncharacterized protein</fullName>
    </submittedName>
</protein>
<reference evidence="2" key="1">
    <citation type="submission" date="2019-05" db="EMBL/GenBank/DDBJ databases">
        <title>The de novo reference genome and transcriptome assemblies of the wild tomato species Solanum chilense.</title>
        <authorList>
            <person name="Stam R."/>
            <person name="Nosenko T."/>
            <person name="Hoerger A.C."/>
            <person name="Stephan W."/>
            <person name="Seidel M.A."/>
            <person name="Kuhn J.M.M."/>
            <person name="Haberer G."/>
            <person name="Tellier A."/>
        </authorList>
    </citation>
    <scope>NUCLEOTIDE SEQUENCE</scope>
    <source>
        <tissue evidence="2">Mature leaves</tissue>
    </source>
</reference>
<feature type="region of interest" description="Disordered" evidence="1">
    <location>
        <begin position="1"/>
        <end position="98"/>
    </location>
</feature>
<feature type="compositionally biased region" description="Low complexity" evidence="1">
    <location>
        <begin position="39"/>
        <end position="66"/>
    </location>
</feature>
<sequence>MSMEDSMAEDTMHASSPAVAFGQPSVSPTPGGFMFGSTPNPFQFGGQQNQAAAAAQNPSPFAASGSLGAGGSFSLGSNGPDKSGRKIVKVNRNKNRRK</sequence>
<feature type="compositionally biased region" description="Basic residues" evidence="1">
    <location>
        <begin position="85"/>
        <end position="98"/>
    </location>
</feature>
<evidence type="ECO:0000313" key="2">
    <source>
        <dbReference type="EMBL" id="TMW96093.1"/>
    </source>
</evidence>
<dbReference type="AlphaFoldDB" id="A0A6N2BVR1"/>
<comment type="caution">
    <text evidence="2">The sequence shown here is derived from an EMBL/GenBank/DDBJ whole genome shotgun (WGS) entry which is preliminary data.</text>
</comment>
<organism evidence="2">
    <name type="scientific">Solanum chilense</name>
    <name type="common">Tomato</name>
    <name type="synonym">Lycopersicon chilense</name>
    <dbReference type="NCBI Taxonomy" id="4083"/>
    <lineage>
        <taxon>Eukaryota</taxon>
        <taxon>Viridiplantae</taxon>
        <taxon>Streptophyta</taxon>
        <taxon>Embryophyta</taxon>
        <taxon>Tracheophyta</taxon>
        <taxon>Spermatophyta</taxon>
        <taxon>Magnoliopsida</taxon>
        <taxon>eudicotyledons</taxon>
        <taxon>Gunneridae</taxon>
        <taxon>Pentapetalae</taxon>
        <taxon>asterids</taxon>
        <taxon>lamiids</taxon>
        <taxon>Solanales</taxon>
        <taxon>Solanaceae</taxon>
        <taxon>Solanoideae</taxon>
        <taxon>Solaneae</taxon>
        <taxon>Solanum</taxon>
        <taxon>Solanum subgen. Lycopersicon</taxon>
    </lineage>
</organism>
<dbReference type="EMBL" id="RXGB01002161">
    <property type="protein sequence ID" value="TMW96093.1"/>
    <property type="molecule type" value="Genomic_DNA"/>
</dbReference>
<proteinExistence type="predicted"/>